<evidence type="ECO:0000256" key="4">
    <source>
        <dbReference type="ARBA" id="ARBA00022692"/>
    </source>
</evidence>
<evidence type="ECO:0000256" key="9">
    <source>
        <dbReference type="SAM" id="Phobius"/>
    </source>
</evidence>
<protein>
    <recommendedName>
        <fullName evidence="10">ABC transporter domain-containing protein</fullName>
    </recommendedName>
</protein>
<dbReference type="InterPro" id="IPR003439">
    <property type="entry name" value="ABC_transporter-like_ATP-bd"/>
</dbReference>
<dbReference type="Pfam" id="PF00005">
    <property type="entry name" value="ABC_tran"/>
    <property type="match status" value="1"/>
</dbReference>
<evidence type="ECO:0000256" key="7">
    <source>
        <dbReference type="ARBA" id="ARBA00022989"/>
    </source>
</evidence>
<evidence type="ECO:0000256" key="5">
    <source>
        <dbReference type="ARBA" id="ARBA00022741"/>
    </source>
</evidence>
<feature type="transmembrane region" description="Helical" evidence="9">
    <location>
        <begin position="395"/>
        <end position="415"/>
    </location>
</feature>
<proteinExistence type="inferred from homology"/>
<dbReference type="GO" id="GO:0140359">
    <property type="term" value="F:ABC-type transporter activity"/>
    <property type="evidence" value="ECO:0007669"/>
    <property type="project" value="InterPro"/>
</dbReference>
<organism evidence="11 12">
    <name type="scientific">Hirsutella minnesotensis 3608</name>
    <dbReference type="NCBI Taxonomy" id="1043627"/>
    <lineage>
        <taxon>Eukaryota</taxon>
        <taxon>Fungi</taxon>
        <taxon>Dikarya</taxon>
        <taxon>Ascomycota</taxon>
        <taxon>Pezizomycotina</taxon>
        <taxon>Sordariomycetes</taxon>
        <taxon>Hypocreomycetidae</taxon>
        <taxon>Hypocreales</taxon>
        <taxon>Ophiocordycipitaceae</taxon>
        <taxon>Hirsutella</taxon>
    </lineage>
</organism>
<comment type="subcellular location">
    <subcellularLocation>
        <location evidence="1">Membrane</location>
        <topology evidence="1">Multi-pass membrane protein</topology>
    </subcellularLocation>
</comment>
<dbReference type="GO" id="GO:0016887">
    <property type="term" value="F:ATP hydrolysis activity"/>
    <property type="evidence" value="ECO:0007669"/>
    <property type="project" value="InterPro"/>
</dbReference>
<feature type="transmembrane region" description="Helical" evidence="9">
    <location>
        <begin position="359"/>
        <end position="380"/>
    </location>
</feature>
<dbReference type="SMART" id="SM00382">
    <property type="entry name" value="AAA"/>
    <property type="match status" value="1"/>
</dbReference>
<dbReference type="SUPFAM" id="SSF52540">
    <property type="entry name" value="P-loop containing nucleoside triphosphate hydrolases"/>
    <property type="match status" value="1"/>
</dbReference>
<dbReference type="PANTHER" id="PTHR48042:SF11">
    <property type="entry name" value="ABC TRANSPORTER G FAMILY MEMBER 11"/>
    <property type="match status" value="1"/>
</dbReference>
<evidence type="ECO:0000313" key="11">
    <source>
        <dbReference type="EMBL" id="KJZ76517.1"/>
    </source>
</evidence>
<keyword evidence="7 9" id="KW-1133">Transmembrane helix</keyword>
<dbReference type="PANTHER" id="PTHR48042">
    <property type="entry name" value="ABC TRANSPORTER G FAMILY MEMBER 11"/>
    <property type="match status" value="1"/>
</dbReference>
<keyword evidence="12" id="KW-1185">Reference proteome</keyword>
<dbReference type="PROSITE" id="PS00211">
    <property type="entry name" value="ABC_TRANSPORTER_1"/>
    <property type="match status" value="1"/>
</dbReference>
<dbReference type="InterPro" id="IPR027417">
    <property type="entry name" value="P-loop_NTPase"/>
</dbReference>
<feature type="transmembrane region" description="Helical" evidence="9">
    <location>
        <begin position="591"/>
        <end position="609"/>
    </location>
</feature>
<comment type="similarity">
    <text evidence="2">Belongs to the ABC transporter superfamily. ABCG family. Eye pigment precursor importer (TC 3.A.1.204) subfamily.</text>
</comment>
<dbReference type="PROSITE" id="PS50893">
    <property type="entry name" value="ABC_TRANSPORTER_2"/>
    <property type="match status" value="1"/>
</dbReference>
<evidence type="ECO:0000259" key="10">
    <source>
        <dbReference type="PROSITE" id="PS50893"/>
    </source>
</evidence>
<evidence type="ECO:0000256" key="3">
    <source>
        <dbReference type="ARBA" id="ARBA00022448"/>
    </source>
</evidence>
<dbReference type="Pfam" id="PF19055">
    <property type="entry name" value="ABC2_membrane_7"/>
    <property type="match status" value="1"/>
</dbReference>
<feature type="transmembrane region" description="Helical" evidence="9">
    <location>
        <begin position="436"/>
        <end position="461"/>
    </location>
</feature>
<evidence type="ECO:0000256" key="8">
    <source>
        <dbReference type="ARBA" id="ARBA00023136"/>
    </source>
</evidence>
<keyword evidence="6" id="KW-0067">ATP-binding</keyword>
<accession>A0A0F8A1U4</accession>
<reference evidence="11 12" key="1">
    <citation type="journal article" date="2014" name="Genome Biol. Evol.">
        <title>Comparative genomics and transcriptomics analyses reveal divergent lifestyle features of nematode endoparasitic fungus Hirsutella minnesotensis.</title>
        <authorList>
            <person name="Lai Y."/>
            <person name="Liu K."/>
            <person name="Zhang X."/>
            <person name="Zhang X."/>
            <person name="Li K."/>
            <person name="Wang N."/>
            <person name="Shu C."/>
            <person name="Wu Y."/>
            <person name="Wang C."/>
            <person name="Bushley K.E."/>
            <person name="Xiang M."/>
            <person name="Liu X."/>
        </authorList>
    </citation>
    <scope>NUCLEOTIDE SEQUENCE [LARGE SCALE GENOMIC DNA]</scope>
    <source>
        <strain evidence="11 12">3608</strain>
    </source>
</reference>
<dbReference type="InterPro" id="IPR013525">
    <property type="entry name" value="ABC2_TM"/>
</dbReference>
<dbReference type="OrthoDB" id="66620at2759"/>
<dbReference type="GO" id="GO:0016020">
    <property type="term" value="C:membrane"/>
    <property type="evidence" value="ECO:0007669"/>
    <property type="project" value="UniProtKB-SubCell"/>
</dbReference>
<dbReference type="GO" id="GO:0005524">
    <property type="term" value="F:ATP binding"/>
    <property type="evidence" value="ECO:0007669"/>
    <property type="project" value="UniProtKB-KW"/>
</dbReference>
<dbReference type="AlphaFoldDB" id="A0A0F8A1U4"/>
<evidence type="ECO:0000256" key="6">
    <source>
        <dbReference type="ARBA" id="ARBA00022840"/>
    </source>
</evidence>
<dbReference type="EMBL" id="KQ030511">
    <property type="protein sequence ID" value="KJZ76517.1"/>
    <property type="molecule type" value="Genomic_DNA"/>
</dbReference>
<evidence type="ECO:0000313" key="12">
    <source>
        <dbReference type="Proteomes" id="UP000054481"/>
    </source>
</evidence>
<dbReference type="InterPro" id="IPR043926">
    <property type="entry name" value="ABCG_dom"/>
</dbReference>
<evidence type="ECO:0000256" key="1">
    <source>
        <dbReference type="ARBA" id="ARBA00004141"/>
    </source>
</evidence>
<dbReference type="Pfam" id="PF01061">
    <property type="entry name" value="ABC2_membrane"/>
    <property type="match status" value="1"/>
</dbReference>
<dbReference type="InterPro" id="IPR003593">
    <property type="entry name" value="AAA+_ATPase"/>
</dbReference>
<dbReference type="InterPro" id="IPR052215">
    <property type="entry name" value="Plant_ABCG"/>
</dbReference>
<dbReference type="Proteomes" id="UP000054481">
    <property type="component" value="Unassembled WGS sequence"/>
</dbReference>
<keyword evidence="3" id="KW-0813">Transport</keyword>
<feature type="transmembrane region" description="Helical" evidence="9">
    <location>
        <begin position="496"/>
        <end position="516"/>
    </location>
</feature>
<feature type="transmembrane region" description="Helical" evidence="9">
    <location>
        <begin position="467"/>
        <end position="484"/>
    </location>
</feature>
<dbReference type="Gene3D" id="3.40.50.300">
    <property type="entry name" value="P-loop containing nucleotide triphosphate hydrolases"/>
    <property type="match status" value="1"/>
</dbReference>
<sequence length="613" mass="67823">MSISTDVEQESHDAYLYNSAVQSLSWRNVTVSVKDKSSKKLLTILDNAAGDVQAGEICALMGPSGCGKTTLLNVLAHRPTTASSVESNILVNDSRMSRSKMGRLSSFVEQEDVLIGSLTVQETLDFSSSLASASLTRQERRRRVDALLTSFGLIERADTLVGTPLRKGISGGQKSRVSVASQLITSPKILFLDEPTTGLDSSASWELVNYLKSVARRNRLIIVFSIHQPSTITFRLFDKLMLLSQGQTFYFGRSDRALPYFESLGVSAPGPVNPAEFLVELVNIDYAQDKAEAEARLGELRRAWTQARETETPLDAESITAPSSIAKLEVEVEDGKPGMLRLSRILLHRSLIKSYRDPMAYAVRVAMYIGLGILVGTIWLRLEPTQASIPPLTKAIFFGSSFVSIMAVAYVPAYLEDRFMYSKEHRNGLYGATELIVSNFFIGLPYLLFISIVTSAILYWLCNLRPTALAFVTWVMWLYLDLLAAESAVVLTASLFPSFVFTLAIVAFANGIWMSVSHFMVPPGNLNAFYKYAFYYWDYLEYVFRGMMVNEFKGRSFACAAHQQCASGSSLTGQAVLDEYGFGESDLRKDVSIVVAIIVGFRLLAWAVLKASK</sequence>
<gene>
    <name evidence="11" type="ORF">HIM_04246</name>
</gene>
<dbReference type="InterPro" id="IPR017871">
    <property type="entry name" value="ABC_transporter-like_CS"/>
</dbReference>
<keyword evidence="8 9" id="KW-0472">Membrane</keyword>
<evidence type="ECO:0000256" key="2">
    <source>
        <dbReference type="ARBA" id="ARBA00005814"/>
    </source>
</evidence>
<name>A0A0F8A1U4_9HYPO</name>
<keyword evidence="4 9" id="KW-0812">Transmembrane</keyword>
<keyword evidence="5" id="KW-0547">Nucleotide-binding</keyword>
<feature type="domain" description="ABC transporter" evidence="10">
    <location>
        <begin position="24"/>
        <end position="270"/>
    </location>
</feature>